<evidence type="ECO:0000313" key="3">
    <source>
        <dbReference type="Proteomes" id="UP001386955"/>
    </source>
</evidence>
<comment type="caution">
    <text evidence="2">The sequence shown here is derived from an EMBL/GenBank/DDBJ whole genome shotgun (WGS) entry which is preliminary data.</text>
</comment>
<name>A0AAN9SNA3_PSOTE</name>
<keyword evidence="1" id="KW-0472">Membrane</keyword>
<proteinExistence type="predicted"/>
<keyword evidence="1" id="KW-1133">Transmembrane helix</keyword>
<keyword evidence="1" id="KW-0812">Transmembrane</keyword>
<gene>
    <name evidence="2" type="ORF">VNO78_12624</name>
</gene>
<keyword evidence="3" id="KW-1185">Reference proteome</keyword>
<sequence length="135" mass="15162">MRSLPLISIHFPLGLIVVFILHRRLKSRGVQGFIGNLSSLRQSADMAFGFPFSGFEVRFHVSFFSIMSYSSRSFDISSSSPMVRGDTSDSTKTTSFRAGRNVGSATFQRCPILLLRCKVSDPLHQDPFLTRRLLL</sequence>
<reference evidence="2 3" key="1">
    <citation type="submission" date="2024-01" db="EMBL/GenBank/DDBJ databases">
        <title>The genomes of 5 underutilized Papilionoideae crops provide insights into root nodulation and disease resistanc.</title>
        <authorList>
            <person name="Jiang F."/>
        </authorList>
    </citation>
    <scope>NUCLEOTIDE SEQUENCE [LARGE SCALE GENOMIC DNA]</scope>
    <source>
        <strain evidence="2">DUOXIRENSHENG_FW03</strain>
        <tissue evidence="2">Leaves</tissue>
    </source>
</reference>
<evidence type="ECO:0000313" key="2">
    <source>
        <dbReference type="EMBL" id="KAK7401270.1"/>
    </source>
</evidence>
<dbReference type="Proteomes" id="UP001386955">
    <property type="component" value="Unassembled WGS sequence"/>
</dbReference>
<dbReference type="EMBL" id="JAYMYS010000003">
    <property type="protein sequence ID" value="KAK7401270.1"/>
    <property type="molecule type" value="Genomic_DNA"/>
</dbReference>
<dbReference type="AlphaFoldDB" id="A0AAN9SNA3"/>
<accession>A0AAN9SNA3</accession>
<evidence type="ECO:0000256" key="1">
    <source>
        <dbReference type="SAM" id="Phobius"/>
    </source>
</evidence>
<feature type="transmembrane region" description="Helical" evidence="1">
    <location>
        <begin position="6"/>
        <end position="22"/>
    </location>
</feature>
<organism evidence="2 3">
    <name type="scientific">Psophocarpus tetragonolobus</name>
    <name type="common">Winged bean</name>
    <name type="synonym">Dolichos tetragonolobus</name>
    <dbReference type="NCBI Taxonomy" id="3891"/>
    <lineage>
        <taxon>Eukaryota</taxon>
        <taxon>Viridiplantae</taxon>
        <taxon>Streptophyta</taxon>
        <taxon>Embryophyta</taxon>
        <taxon>Tracheophyta</taxon>
        <taxon>Spermatophyta</taxon>
        <taxon>Magnoliopsida</taxon>
        <taxon>eudicotyledons</taxon>
        <taxon>Gunneridae</taxon>
        <taxon>Pentapetalae</taxon>
        <taxon>rosids</taxon>
        <taxon>fabids</taxon>
        <taxon>Fabales</taxon>
        <taxon>Fabaceae</taxon>
        <taxon>Papilionoideae</taxon>
        <taxon>50 kb inversion clade</taxon>
        <taxon>NPAAA clade</taxon>
        <taxon>indigoferoid/millettioid clade</taxon>
        <taxon>Phaseoleae</taxon>
        <taxon>Psophocarpus</taxon>
    </lineage>
</organism>
<protein>
    <submittedName>
        <fullName evidence="2">Uncharacterized protein</fullName>
    </submittedName>
</protein>